<feature type="transmembrane region" description="Helical" evidence="10">
    <location>
        <begin position="25"/>
        <end position="48"/>
    </location>
</feature>
<evidence type="ECO:0000256" key="4">
    <source>
        <dbReference type="ARBA" id="ARBA00022553"/>
    </source>
</evidence>
<dbReference type="SUPFAM" id="SSF55874">
    <property type="entry name" value="ATPase domain of HSP90 chaperone/DNA topoisomerase II/histidine kinase"/>
    <property type="match status" value="1"/>
</dbReference>
<dbReference type="SMART" id="SM00387">
    <property type="entry name" value="HATPase_c"/>
    <property type="match status" value="1"/>
</dbReference>
<evidence type="ECO:0000256" key="3">
    <source>
        <dbReference type="ARBA" id="ARBA00012438"/>
    </source>
</evidence>
<keyword evidence="8 10" id="KW-1133">Transmembrane helix</keyword>
<reference evidence="12 13" key="1">
    <citation type="submission" date="2018-10" db="EMBL/GenBank/DDBJ databases">
        <title>The genome of Lysobacter enzymogenes OH11.</title>
        <authorList>
            <person name="Liu F."/>
            <person name="Zhao Y."/>
            <person name="Qian G."/>
            <person name="Chen Y."/>
            <person name="Xu H."/>
        </authorList>
    </citation>
    <scope>NUCLEOTIDE SEQUENCE [LARGE SCALE GENOMIC DNA]</scope>
    <source>
        <strain evidence="12 13">OH11</strain>
    </source>
</reference>
<keyword evidence="5" id="KW-0808">Transferase</keyword>
<evidence type="ECO:0000259" key="11">
    <source>
        <dbReference type="PROSITE" id="PS50109"/>
    </source>
</evidence>
<organism evidence="12 13">
    <name type="scientific">Lysobacter enzymogenes</name>
    <dbReference type="NCBI Taxonomy" id="69"/>
    <lineage>
        <taxon>Bacteria</taxon>
        <taxon>Pseudomonadati</taxon>
        <taxon>Pseudomonadota</taxon>
        <taxon>Gammaproteobacteria</taxon>
        <taxon>Lysobacterales</taxon>
        <taxon>Lysobacteraceae</taxon>
        <taxon>Lysobacter</taxon>
    </lineage>
</organism>
<dbReference type="Gene3D" id="3.30.565.10">
    <property type="entry name" value="Histidine kinase-like ATPase, C-terminal domain"/>
    <property type="match status" value="1"/>
</dbReference>
<dbReference type="InterPro" id="IPR013727">
    <property type="entry name" value="2CSK_N"/>
</dbReference>
<dbReference type="InterPro" id="IPR050428">
    <property type="entry name" value="TCS_sensor_his_kinase"/>
</dbReference>
<keyword evidence="7 12" id="KW-0418">Kinase</keyword>
<name>A0A3N2RMV4_LYSEN</name>
<evidence type="ECO:0000256" key="5">
    <source>
        <dbReference type="ARBA" id="ARBA00022679"/>
    </source>
</evidence>
<evidence type="ECO:0000256" key="6">
    <source>
        <dbReference type="ARBA" id="ARBA00022692"/>
    </source>
</evidence>
<evidence type="ECO:0000256" key="9">
    <source>
        <dbReference type="ARBA" id="ARBA00023136"/>
    </source>
</evidence>
<dbReference type="InterPro" id="IPR003594">
    <property type="entry name" value="HATPase_dom"/>
</dbReference>
<keyword evidence="6 10" id="KW-0812">Transmembrane</keyword>
<keyword evidence="9 10" id="KW-0472">Membrane</keyword>
<dbReference type="EMBL" id="RCTY01000007">
    <property type="protein sequence ID" value="ROU08793.1"/>
    <property type="molecule type" value="Genomic_DNA"/>
</dbReference>
<comment type="subcellular location">
    <subcellularLocation>
        <location evidence="2">Membrane</location>
    </subcellularLocation>
</comment>
<evidence type="ECO:0000313" key="13">
    <source>
        <dbReference type="Proteomes" id="UP000275910"/>
    </source>
</evidence>
<dbReference type="Pfam" id="PF02518">
    <property type="entry name" value="HATPase_c"/>
    <property type="match status" value="1"/>
</dbReference>
<feature type="domain" description="Histidine kinase" evidence="11">
    <location>
        <begin position="257"/>
        <end position="471"/>
    </location>
</feature>
<dbReference type="PRINTS" id="PR00344">
    <property type="entry name" value="BCTRLSENSOR"/>
</dbReference>
<dbReference type="RefSeq" id="WP_123645976.1">
    <property type="nucleotide sequence ID" value="NZ_RCTY01000007.1"/>
</dbReference>
<dbReference type="Pfam" id="PF00512">
    <property type="entry name" value="HisKA"/>
    <property type="match status" value="1"/>
</dbReference>
<dbReference type="Proteomes" id="UP000275910">
    <property type="component" value="Unassembled WGS sequence"/>
</dbReference>
<dbReference type="Gene3D" id="1.10.287.130">
    <property type="match status" value="1"/>
</dbReference>
<dbReference type="InterPro" id="IPR004358">
    <property type="entry name" value="Sig_transdc_His_kin-like_C"/>
</dbReference>
<dbReference type="CDD" id="cd00075">
    <property type="entry name" value="HATPase"/>
    <property type="match status" value="1"/>
</dbReference>
<dbReference type="GO" id="GO:0000155">
    <property type="term" value="F:phosphorelay sensor kinase activity"/>
    <property type="evidence" value="ECO:0007669"/>
    <property type="project" value="InterPro"/>
</dbReference>
<accession>A0A3N2RMV4</accession>
<dbReference type="InterPro" id="IPR036097">
    <property type="entry name" value="HisK_dim/P_sf"/>
</dbReference>
<dbReference type="InterPro" id="IPR003661">
    <property type="entry name" value="HisK_dim/P_dom"/>
</dbReference>
<dbReference type="InterPro" id="IPR036890">
    <property type="entry name" value="HATPase_C_sf"/>
</dbReference>
<dbReference type="GO" id="GO:0005886">
    <property type="term" value="C:plasma membrane"/>
    <property type="evidence" value="ECO:0007669"/>
    <property type="project" value="TreeGrafter"/>
</dbReference>
<dbReference type="CDD" id="cd00082">
    <property type="entry name" value="HisKA"/>
    <property type="match status" value="1"/>
</dbReference>
<dbReference type="Pfam" id="PF08521">
    <property type="entry name" value="2CSK_N"/>
    <property type="match status" value="1"/>
</dbReference>
<comment type="catalytic activity">
    <reaction evidence="1">
        <text>ATP + protein L-histidine = ADP + protein N-phospho-L-histidine.</text>
        <dbReference type="EC" id="2.7.13.3"/>
    </reaction>
</comment>
<proteinExistence type="predicted"/>
<evidence type="ECO:0000256" key="7">
    <source>
        <dbReference type="ARBA" id="ARBA00022777"/>
    </source>
</evidence>
<dbReference type="SUPFAM" id="SSF47384">
    <property type="entry name" value="Homodimeric domain of signal transducing histidine kinase"/>
    <property type="match status" value="1"/>
</dbReference>
<evidence type="ECO:0000256" key="2">
    <source>
        <dbReference type="ARBA" id="ARBA00004370"/>
    </source>
</evidence>
<feature type="transmembrane region" description="Helical" evidence="10">
    <location>
        <begin position="174"/>
        <end position="194"/>
    </location>
</feature>
<evidence type="ECO:0000256" key="8">
    <source>
        <dbReference type="ARBA" id="ARBA00022989"/>
    </source>
</evidence>
<sequence>MTHVASSPGPRAVAPARGDSLRRRLLLFLLVPVCITVVLVSALVYAVASRYSDSVYDEGLLEDAYGLAKVLKATESDGQLSAQAAFLLEYNKLGHNYYSVRSLRRGVLSASRDTIPAGPAPRLGGDAQFYDTVIGGVRSRAVSIAVPAPADPSDTLVVSMAETVQDRQLRARQILIMSILLQLVLTAVLLALTWSGVSRGLRALDPLIGRLARHGQELVPVGDVPVPAEIRPLSATIDALLERIRRLFVSQEHFIADAAHQLRTPLAGLALHAERARSGGDENQRAQALEQVQVLTMRLARTATQLLALSRAQAPVEADAPMTALRLDQLLPQILGEHVARAMRDDVDLGYEGPPEPLSVRADAYALHDALGNLIDNALSYVRRGGTISVALRRHGDRARISVDDDGPGVAESALPRLGDRFFRAPDAVEGGTGLGLAIVRRIADRHGARVSFARSALGGLRVELDFPLIAPSMAPAGAEPR</sequence>
<protein>
    <recommendedName>
        <fullName evidence="3">histidine kinase</fullName>
        <ecNumber evidence="3">2.7.13.3</ecNumber>
    </recommendedName>
</protein>
<dbReference type="EC" id="2.7.13.3" evidence="3"/>
<dbReference type="SMART" id="SM00388">
    <property type="entry name" value="HisKA"/>
    <property type="match status" value="1"/>
</dbReference>
<keyword evidence="4" id="KW-0597">Phosphoprotein</keyword>
<evidence type="ECO:0000256" key="1">
    <source>
        <dbReference type="ARBA" id="ARBA00000085"/>
    </source>
</evidence>
<evidence type="ECO:0000256" key="10">
    <source>
        <dbReference type="SAM" id="Phobius"/>
    </source>
</evidence>
<dbReference type="PANTHER" id="PTHR45436:SF1">
    <property type="entry name" value="SENSOR PROTEIN QSEC"/>
    <property type="match status" value="1"/>
</dbReference>
<dbReference type="InterPro" id="IPR005467">
    <property type="entry name" value="His_kinase_dom"/>
</dbReference>
<dbReference type="PANTHER" id="PTHR45436">
    <property type="entry name" value="SENSOR HISTIDINE KINASE YKOH"/>
    <property type="match status" value="1"/>
</dbReference>
<gene>
    <name evidence="12" type="ORF">D9T17_02670</name>
</gene>
<dbReference type="AlphaFoldDB" id="A0A3N2RMV4"/>
<evidence type="ECO:0000313" key="12">
    <source>
        <dbReference type="EMBL" id="ROU08793.1"/>
    </source>
</evidence>
<comment type="caution">
    <text evidence="12">The sequence shown here is derived from an EMBL/GenBank/DDBJ whole genome shotgun (WGS) entry which is preliminary data.</text>
</comment>
<dbReference type="PROSITE" id="PS50109">
    <property type="entry name" value="HIS_KIN"/>
    <property type="match status" value="1"/>
</dbReference>